<dbReference type="AlphaFoldDB" id="A0A6J0C241"/>
<dbReference type="GO" id="GO:0003723">
    <property type="term" value="F:RNA binding"/>
    <property type="evidence" value="ECO:0007669"/>
    <property type="project" value="UniProtKB-UniRule"/>
</dbReference>
<feature type="domain" description="RRM" evidence="6">
    <location>
        <begin position="137"/>
        <end position="219"/>
    </location>
</feature>
<dbReference type="NCBIfam" id="TIGR01648">
    <property type="entry name" value="hnRNP-R-Q"/>
    <property type="match status" value="1"/>
</dbReference>
<dbReference type="InterPro" id="IPR035979">
    <property type="entry name" value="RBD_domain_sf"/>
</dbReference>
<dbReference type="Proteomes" id="UP000829291">
    <property type="component" value="Chromosome 1"/>
</dbReference>
<comment type="subcellular location">
    <subcellularLocation>
        <location evidence="1">Cytoplasm</location>
    </subcellularLocation>
</comment>
<evidence type="ECO:0000256" key="4">
    <source>
        <dbReference type="ARBA" id="ARBA00022884"/>
    </source>
</evidence>
<evidence type="ECO:0000256" key="2">
    <source>
        <dbReference type="ARBA" id="ARBA00022490"/>
    </source>
</evidence>
<organism evidence="8">
    <name type="scientific">Neodiprion lecontei</name>
    <name type="common">Redheaded pine sawfly</name>
    <dbReference type="NCBI Taxonomy" id="441921"/>
    <lineage>
        <taxon>Eukaryota</taxon>
        <taxon>Metazoa</taxon>
        <taxon>Ecdysozoa</taxon>
        <taxon>Arthropoda</taxon>
        <taxon>Hexapoda</taxon>
        <taxon>Insecta</taxon>
        <taxon>Pterygota</taxon>
        <taxon>Neoptera</taxon>
        <taxon>Endopterygota</taxon>
        <taxon>Hymenoptera</taxon>
        <taxon>Tenthredinoidea</taxon>
        <taxon>Diprionidae</taxon>
        <taxon>Diprioninae</taxon>
        <taxon>Neodiprion</taxon>
    </lineage>
</organism>
<dbReference type="CDD" id="cd12249">
    <property type="entry name" value="RRM1_hnRNPR_like"/>
    <property type="match status" value="1"/>
</dbReference>
<proteinExistence type="predicted"/>
<feature type="domain" description="RRM" evidence="6">
    <location>
        <begin position="57"/>
        <end position="135"/>
    </location>
</feature>
<evidence type="ECO:0000256" key="5">
    <source>
        <dbReference type="PROSITE-ProRule" id="PRU00176"/>
    </source>
</evidence>
<evidence type="ECO:0000313" key="8">
    <source>
        <dbReference type="RefSeq" id="XP_015520543.2"/>
    </source>
</evidence>
<dbReference type="InterPro" id="IPR012677">
    <property type="entry name" value="Nucleotide-bd_a/b_plait_sf"/>
</dbReference>
<evidence type="ECO:0000256" key="1">
    <source>
        <dbReference type="ARBA" id="ARBA00004496"/>
    </source>
</evidence>
<gene>
    <name evidence="8" type="primary">LOC107224846</name>
</gene>
<dbReference type="SUPFAM" id="SSF54928">
    <property type="entry name" value="RNA-binding domain, RBD"/>
    <property type="match status" value="2"/>
</dbReference>
<dbReference type="Pfam" id="PF00076">
    <property type="entry name" value="RRM_1"/>
    <property type="match status" value="2"/>
</dbReference>
<dbReference type="KEGG" id="nlo:107224846"/>
<name>A0A6J0C241_NEOLC</name>
<keyword evidence="4 5" id="KW-0694">RNA-binding</keyword>
<reference evidence="8" key="1">
    <citation type="submission" date="2025-08" db="UniProtKB">
        <authorList>
            <consortium name="RefSeq"/>
        </authorList>
    </citation>
    <scope>IDENTIFICATION</scope>
    <source>
        <tissue evidence="8">Thorax and Abdomen</tissue>
    </source>
</reference>
<evidence type="ECO:0000256" key="3">
    <source>
        <dbReference type="ARBA" id="ARBA00022737"/>
    </source>
</evidence>
<dbReference type="InterPro" id="IPR000504">
    <property type="entry name" value="RRM_dom"/>
</dbReference>
<dbReference type="InterPro" id="IPR006535">
    <property type="entry name" value="HnRNP_R/Q_splicing_fac"/>
</dbReference>
<dbReference type="RefSeq" id="XP_015520543.2">
    <property type="nucleotide sequence ID" value="XM_015665057.2"/>
</dbReference>
<dbReference type="Gene3D" id="3.30.70.330">
    <property type="match status" value="3"/>
</dbReference>
<dbReference type="GO" id="GO:0005737">
    <property type="term" value="C:cytoplasm"/>
    <property type="evidence" value="ECO:0007669"/>
    <property type="project" value="UniProtKB-SubCell"/>
</dbReference>
<dbReference type="GeneID" id="107224846"/>
<sequence length="512" mass="57789">MSDVLQSATDGVANISKSDDVTKRLLALIDRCDYQLVQENGQRRLTSASSVPRIKGAEVFLGRLPRDCYEDELVPLLSTIGRVVELRLMMDFSGSTRGYAFALFENQRIARSAIEKLNGYEIRPGHRIGVVKSIDNCRLFLGGVPKDKTRADFMEELGKMLDGITNIYVYPSTEDKALNRGFVFVEFKDHRSAAMARRKLIPGRVMLWNHEVAVDWADPEPGQDVDDEIMETVSALFVRNLNLDTTESEVKNTIQRSTGVPIMKIKKINHFAFLHYETRAQAQRVLDIMRQPGRPLSETSEWELAWAKPIRKSEKLEERLRCAKNGGSKAASHGGSEFSARKIQAANCNEKNLALDDSGKRISVVTTKSTKITDSKPPPSHSYCNAMMNNDMPSGNVVVPCLESCCNPYYRPFLTDRNTVPLRYNVVNYDLCAKALVELAAKEFQANLRYECFADSTKAHYFCKIILERNGYELMNYKGDPAATAEQAFRFTVRAAYESLQSMLIYATEYNN</sequence>
<evidence type="ECO:0000313" key="7">
    <source>
        <dbReference type="Proteomes" id="UP000829291"/>
    </source>
</evidence>
<dbReference type="PANTHER" id="PTHR21245">
    <property type="entry name" value="HETEROGENEOUS NUCLEAR RIBONUCLEOPROTEIN"/>
    <property type="match status" value="1"/>
</dbReference>
<dbReference type="InParanoid" id="A0A6J0C241"/>
<keyword evidence="7" id="KW-1185">Reference proteome</keyword>
<keyword evidence="2" id="KW-0963">Cytoplasm</keyword>
<dbReference type="SMART" id="SM00360">
    <property type="entry name" value="RRM"/>
    <property type="match status" value="3"/>
</dbReference>
<dbReference type="CDD" id="cd12250">
    <property type="entry name" value="RRM2_hnRNPR_like"/>
    <property type="match status" value="1"/>
</dbReference>
<protein>
    <submittedName>
        <fullName evidence="8">RNA-binding protein 47-like</fullName>
    </submittedName>
</protein>
<dbReference type="PROSITE" id="PS50102">
    <property type="entry name" value="RRM"/>
    <property type="match status" value="3"/>
</dbReference>
<accession>A0A6J0C241</accession>
<keyword evidence="3" id="KW-0677">Repeat</keyword>
<evidence type="ECO:0000259" key="6">
    <source>
        <dbReference type="PROSITE" id="PS50102"/>
    </source>
</evidence>
<feature type="domain" description="RRM" evidence="6">
    <location>
        <begin position="234"/>
        <end position="309"/>
    </location>
</feature>
<dbReference type="OrthoDB" id="3800936at2759"/>